<feature type="domain" description="RGS" evidence="3">
    <location>
        <begin position="457"/>
        <end position="494"/>
    </location>
</feature>
<reference evidence="5" key="1">
    <citation type="submission" date="2020-05" db="EMBL/GenBank/DDBJ databases">
        <title>Phylogenomic resolution of chytrid fungi.</title>
        <authorList>
            <person name="Stajich J.E."/>
            <person name="Amses K."/>
            <person name="Simmons R."/>
            <person name="Seto K."/>
            <person name="Myers J."/>
            <person name="Bonds A."/>
            <person name="Quandt C.A."/>
            <person name="Barry K."/>
            <person name="Liu P."/>
            <person name="Grigoriev I."/>
            <person name="Longcore J.E."/>
            <person name="James T.Y."/>
        </authorList>
    </citation>
    <scope>NUCLEOTIDE SEQUENCE</scope>
    <source>
        <strain evidence="5">JEL0318</strain>
    </source>
</reference>
<keyword evidence="1" id="KW-0734">Signal transduction inhibitor</keyword>
<evidence type="ECO:0000259" key="4">
    <source>
        <dbReference type="PROSITE" id="PS50186"/>
    </source>
</evidence>
<feature type="compositionally biased region" description="Polar residues" evidence="2">
    <location>
        <begin position="382"/>
        <end position="395"/>
    </location>
</feature>
<dbReference type="InterPro" id="IPR036388">
    <property type="entry name" value="WH-like_DNA-bd_sf"/>
</dbReference>
<dbReference type="EMBL" id="JADGJD010001516">
    <property type="protein sequence ID" value="KAJ3041011.1"/>
    <property type="molecule type" value="Genomic_DNA"/>
</dbReference>
<feature type="compositionally biased region" description="Basic and acidic residues" evidence="2">
    <location>
        <begin position="173"/>
        <end position="188"/>
    </location>
</feature>
<dbReference type="PANTHER" id="PTHR10845:SF192">
    <property type="entry name" value="DOUBLE HIT, ISOFORM B"/>
    <property type="match status" value="1"/>
</dbReference>
<dbReference type="Gene3D" id="1.10.167.10">
    <property type="entry name" value="Regulator of G-protein Signalling 4, domain 2"/>
    <property type="match status" value="1"/>
</dbReference>
<dbReference type="Pfam" id="PF25889">
    <property type="entry name" value="WHD_Fungal_DR"/>
    <property type="match status" value="1"/>
</dbReference>
<dbReference type="Gene3D" id="1.10.10.10">
    <property type="entry name" value="Winged helix-like DNA-binding domain superfamily/Winged helix DNA-binding domain"/>
    <property type="match status" value="2"/>
</dbReference>
<dbReference type="Pfam" id="PF00615">
    <property type="entry name" value="RGS"/>
    <property type="match status" value="1"/>
</dbReference>
<dbReference type="Pfam" id="PF00610">
    <property type="entry name" value="DEP"/>
    <property type="match status" value="1"/>
</dbReference>
<name>A0AAD5S3L2_9FUNG</name>
<dbReference type="PROSITE" id="PS50186">
    <property type="entry name" value="DEP"/>
    <property type="match status" value="1"/>
</dbReference>
<dbReference type="Proteomes" id="UP001212841">
    <property type="component" value="Unassembled WGS sequence"/>
</dbReference>
<feature type="non-terminal residue" evidence="5">
    <location>
        <position position="679"/>
    </location>
</feature>
<organism evidence="5 6">
    <name type="scientific">Rhizophlyctis rosea</name>
    <dbReference type="NCBI Taxonomy" id="64517"/>
    <lineage>
        <taxon>Eukaryota</taxon>
        <taxon>Fungi</taxon>
        <taxon>Fungi incertae sedis</taxon>
        <taxon>Chytridiomycota</taxon>
        <taxon>Chytridiomycota incertae sedis</taxon>
        <taxon>Chytridiomycetes</taxon>
        <taxon>Rhizophlyctidales</taxon>
        <taxon>Rhizophlyctidaceae</taxon>
        <taxon>Rhizophlyctis</taxon>
    </lineage>
</organism>
<evidence type="ECO:0000259" key="3">
    <source>
        <dbReference type="PROSITE" id="PS50132"/>
    </source>
</evidence>
<dbReference type="SUPFAM" id="SSF46785">
    <property type="entry name" value="Winged helix' DNA-binding domain"/>
    <property type="match status" value="1"/>
</dbReference>
<evidence type="ECO:0000313" key="6">
    <source>
        <dbReference type="Proteomes" id="UP001212841"/>
    </source>
</evidence>
<protein>
    <submittedName>
        <fullName evidence="5">Uncharacterized protein</fullName>
    </submittedName>
</protein>
<dbReference type="InterPro" id="IPR000591">
    <property type="entry name" value="DEP_dom"/>
</dbReference>
<dbReference type="InterPro" id="IPR044926">
    <property type="entry name" value="RGS_subdomain_2"/>
</dbReference>
<dbReference type="SMART" id="SM00049">
    <property type="entry name" value="DEP"/>
    <property type="match status" value="2"/>
</dbReference>
<proteinExistence type="predicted"/>
<feature type="region of interest" description="Disordered" evidence="2">
    <location>
        <begin position="541"/>
        <end position="567"/>
    </location>
</feature>
<dbReference type="SUPFAM" id="SSF48097">
    <property type="entry name" value="Regulator of G-protein signaling, RGS"/>
    <property type="match status" value="1"/>
</dbReference>
<dbReference type="InterPro" id="IPR036390">
    <property type="entry name" value="WH_DNA-bd_sf"/>
</dbReference>
<evidence type="ECO:0000256" key="1">
    <source>
        <dbReference type="ARBA" id="ARBA00022700"/>
    </source>
</evidence>
<dbReference type="InterPro" id="IPR058855">
    <property type="entry name" value="RGS1/SST2-like_Fungal-DR"/>
</dbReference>
<feature type="compositionally biased region" description="Low complexity" evidence="2">
    <location>
        <begin position="634"/>
        <end position="644"/>
    </location>
</feature>
<sequence>MAPITTKGFITGTTPFTQFATLIQSLPLTPHKHLFKTYPNSFTTEEALTTLQSLAPTSIASEEAESLLSGYVDAGLIKVLGEGTAGLVKAFNEGLVKKGGVGMGRKTVFLITGKGWGVVGDFKSGRVDGGEDGEIIYLDRTESGDLNLSSQSLQTLFKSVAGQTSNIWTPEKQSSRDASTDADADSHHPSSRRTSIDTDQPSEKQGPGRDSLLLKDRFTNLKTHTSTFHGTEITDWIFLRVSVLSRDEAVHIVSQFLLNNWITSIDSTKNEEFRDGVGLYQFTKEGAMLAGWRKEDVPGVKGRGGKSRAGAFGGEDTKISVENLAKFENFLRKSQEVLNSSSFAEDGRKGLRDDQNLDIGVVGGGGAKGWEDDGQVPKPLENITSLPPSRPSVTSLPPPALAAGRRKRASTIGGSQPPLLSPDPPTTRKARISSVGGAPSDPIPRPSETYKETNTQKLATILRTPQLRTAFRTFLSSMYCPENIDFLEDVEKFRLSYGGRNFQLEELVYVEESQFGSTASSGGGGTLSGRASTFQHPALLETSEEPTPSSESDHDHQHQQPPQNPNLIPHAISLYLKYVPKDAPQEVNIGSNLKNQIGEVVQPLSHLFPLILTPSDDPTSPTSPTGPFSPPHSFPTSSQHSSSSLINPKKLLKNPQDITKFPTHQKGFDPDMFATAESH</sequence>
<feature type="compositionally biased region" description="Low complexity" evidence="2">
    <location>
        <begin position="613"/>
        <end position="626"/>
    </location>
</feature>
<dbReference type="PANTHER" id="PTHR10845">
    <property type="entry name" value="REGULATOR OF G PROTEIN SIGNALING"/>
    <property type="match status" value="1"/>
</dbReference>
<dbReference type="CDD" id="cd04371">
    <property type="entry name" value="DEP"/>
    <property type="match status" value="1"/>
</dbReference>
<dbReference type="AlphaFoldDB" id="A0AAD5S3L2"/>
<comment type="caution">
    <text evidence="5">The sequence shown here is derived from an EMBL/GenBank/DDBJ whole genome shotgun (WGS) entry which is preliminary data.</text>
</comment>
<dbReference type="PROSITE" id="PS50132">
    <property type="entry name" value="RGS"/>
    <property type="match status" value="1"/>
</dbReference>
<accession>A0AAD5S3L2</accession>
<gene>
    <name evidence="5" type="ORF">HK097_002410</name>
</gene>
<keyword evidence="6" id="KW-1185">Reference proteome</keyword>
<feature type="region of interest" description="Disordered" evidence="2">
    <location>
        <begin position="168"/>
        <end position="211"/>
    </location>
</feature>
<dbReference type="InterPro" id="IPR036305">
    <property type="entry name" value="RGS_sf"/>
</dbReference>
<dbReference type="GO" id="GO:0009968">
    <property type="term" value="P:negative regulation of signal transduction"/>
    <property type="evidence" value="ECO:0007669"/>
    <property type="project" value="UniProtKB-KW"/>
</dbReference>
<feature type="domain" description="DEP" evidence="4">
    <location>
        <begin position="208"/>
        <end position="284"/>
    </location>
</feature>
<dbReference type="SMART" id="SM00315">
    <property type="entry name" value="RGS"/>
    <property type="match status" value="1"/>
</dbReference>
<feature type="region of interest" description="Disordered" evidence="2">
    <location>
        <begin position="612"/>
        <end position="679"/>
    </location>
</feature>
<dbReference type="InterPro" id="IPR016137">
    <property type="entry name" value="RGS"/>
</dbReference>
<evidence type="ECO:0000313" key="5">
    <source>
        <dbReference type="EMBL" id="KAJ3041011.1"/>
    </source>
</evidence>
<evidence type="ECO:0000256" key="2">
    <source>
        <dbReference type="SAM" id="MobiDB-lite"/>
    </source>
</evidence>
<feature type="region of interest" description="Disordered" evidence="2">
    <location>
        <begin position="363"/>
        <end position="453"/>
    </location>
</feature>
<dbReference type="GO" id="GO:0035556">
    <property type="term" value="P:intracellular signal transduction"/>
    <property type="evidence" value="ECO:0007669"/>
    <property type="project" value="InterPro"/>
</dbReference>